<dbReference type="Proteomes" id="UP000295416">
    <property type="component" value="Unassembled WGS sequence"/>
</dbReference>
<reference evidence="1 2" key="1">
    <citation type="submission" date="2019-03" db="EMBL/GenBank/DDBJ databases">
        <title>Genomic Encyclopedia of Type Strains, Phase IV (KMG-IV): sequencing the most valuable type-strain genomes for metagenomic binning, comparative biology and taxonomic classification.</title>
        <authorList>
            <person name="Goeker M."/>
        </authorList>
    </citation>
    <scope>NUCLEOTIDE SEQUENCE [LARGE SCALE GENOMIC DNA]</scope>
    <source>
        <strain evidence="1 2">DSM 19377</strain>
    </source>
</reference>
<sequence length="107" mass="12260">HPVTTPVLARPVRRNYASVFAKGSPIGEFSLVNHRTMSNTFFEFWGNPLKFCGKPIWGHKPSLPAPPSIYGIIRISEYSIEERERKIDLTVVNYMSDLERRKGGRNQ</sequence>
<feature type="non-terminal residue" evidence="1">
    <location>
        <position position="1"/>
    </location>
</feature>
<evidence type="ECO:0000313" key="2">
    <source>
        <dbReference type="Proteomes" id="UP000295416"/>
    </source>
</evidence>
<keyword evidence="2" id="KW-1185">Reference proteome</keyword>
<comment type="caution">
    <text evidence="1">The sequence shown here is derived from an EMBL/GenBank/DDBJ whole genome shotgun (WGS) entry which is preliminary data.</text>
</comment>
<gene>
    <name evidence="1" type="ORF">EV207_14130</name>
</gene>
<dbReference type="EMBL" id="SLXK01000041">
    <property type="protein sequence ID" value="TCP21676.1"/>
    <property type="molecule type" value="Genomic_DNA"/>
</dbReference>
<dbReference type="AlphaFoldDB" id="A0A4V2SL20"/>
<protein>
    <submittedName>
        <fullName evidence="1">Uncharacterized protein</fullName>
    </submittedName>
</protein>
<name>A0A4V2SL20_9BACL</name>
<organism evidence="1 2">
    <name type="scientific">Scopulibacillus darangshiensis</name>
    <dbReference type="NCBI Taxonomy" id="442528"/>
    <lineage>
        <taxon>Bacteria</taxon>
        <taxon>Bacillati</taxon>
        <taxon>Bacillota</taxon>
        <taxon>Bacilli</taxon>
        <taxon>Bacillales</taxon>
        <taxon>Sporolactobacillaceae</taxon>
        <taxon>Scopulibacillus</taxon>
    </lineage>
</organism>
<evidence type="ECO:0000313" key="1">
    <source>
        <dbReference type="EMBL" id="TCP21676.1"/>
    </source>
</evidence>
<proteinExistence type="predicted"/>
<accession>A0A4V2SL20</accession>
<dbReference type="RefSeq" id="WP_207902976.1">
    <property type="nucleotide sequence ID" value="NZ_SLXK01000041.1"/>
</dbReference>